<evidence type="ECO:0000256" key="1">
    <source>
        <dbReference type="SAM" id="MobiDB-lite"/>
    </source>
</evidence>
<dbReference type="Proteomes" id="UP000693970">
    <property type="component" value="Unassembled WGS sequence"/>
</dbReference>
<proteinExistence type="predicted"/>
<reference evidence="3" key="1">
    <citation type="journal article" date="2021" name="Sci. Rep.">
        <title>Diploid genomic architecture of Nitzschia inconspicua, an elite biomass production diatom.</title>
        <authorList>
            <person name="Oliver A."/>
            <person name="Podell S."/>
            <person name="Pinowska A."/>
            <person name="Traller J.C."/>
            <person name="Smith S.R."/>
            <person name="McClure R."/>
            <person name="Beliaev A."/>
            <person name="Bohutskyi P."/>
            <person name="Hill E.A."/>
            <person name="Rabines A."/>
            <person name="Zheng H."/>
            <person name="Allen L.Z."/>
            <person name="Kuo A."/>
            <person name="Grigoriev I.V."/>
            <person name="Allen A.E."/>
            <person name="Hazlebeck D."/>
            <person name="Allen E.E."/>
        </authorList>
    </citation>
    <scope>NUCLEOTIDE SEQUENCE</scope>
    <source>
        <strain evidence="3">Hildebrandi</strain>
    </source>
</reference>
<name>A0A9K3PCG6_9STRA</name>
<protein>
    <recommendedName>
        <fullName evidence="6">DUF3598 domain-containing protein</fullName>
    </recommendedName>
</protein>
<evidence type="ECO:0000313" key="4">
    <source>
        <dbReference type="EMBL" id="KAG7371715.1"/>
    </source>
</evidence>
<organism evidence="3 5">
    <name type="scientific">Nitzschia inconspicua</name>
    <dbReference type="NCBI Taxonomy" id="303405"/>
    <lineage>
        <taxon>Eukaryota</taxon>
        <taxon>Sar</taxon>
        <taxon>Stramenopiles</taxon>
        <taxon>Ochrophyta</taxon>
        <taxon>Bacillariophyta</taxon>
        <taxon>Bacillariophyceae</taxon>
        <taxon>Bacillariophycidae</taxon>
        <taxon>Bacillariales</taxon>
        <taxon>Bacillariaceae</taxon>
        <taxon>Nitzschia</taxon>
    </lineage>
</organism>
<feature type="region of interest" description="Disordered" evidence="1">
    <location>
        <begin position="38"/>
        <end position="75"/>
    </location>
</feature>
<evidence type="ECO:0008006" key="6">
    <source>
        <dbReference type="Google" id="ProtNLM"/>
    </source>
</evidence>
<feature type="region of interest" description="Disordered" evidence="1">
    <location>
        <begin position="404"/>
        <end position="493"/>
    </location>
</feature>
<dbReference type="EMBL" id="JAGRRH010000024">
    <property type="protein sequence ID" value="KAG7342612.1"/>
    <property type="molecule type" value="Genomic_DNA"/>
</dbReference>
<sequence>MSRLRIWFYVFIGWSCLTTVSVVGFVLQSNRIQHQQQQQQQQQSLPTTVLASSSSSSSSSPSPQNNRESFDEQEQDYDDDASIQWELFQKHHARGCWKGIWTTYDYIGDVQDETVASVNLLPSNLEDDDNDDDISDNIAVVVDHSHTIVIGAKRSDCKTCFDSMEQRTFPVARYTRDNLLQRSRLAGISLVNGPSLLRSSGVMATELVLKHGDGRVRVIFNHAPVWAQDVEPGSCPPQGLKLFRVMLSREALRDTAPTADVEREDPPQPGNPIFFRPVPPFHWHKKWSGTSWTWGPQTGNRGWSIDEIEETDAWHGITPVECWNLRLGSIHMQAPKVITPDSVGICRLAWLPDDDTLLRVEAGVSALQQPLPLADDDDDDNNDMIGFEPPRLTSLRCDMLQKTGELDLSERPFRGSSTTSDDQPKDDEEVGRTSNTITNKSDNDDDDDGETETKSDRTTISTATALSAATTVSSSSSTNQNSEPENLRDSLSL</sequence>
<keyword evidence="2" id="KW-1133">Transmembrane helix</keyword>
<feature type="compositionally biased region" description="Low complexity" evidence="1">
    <location>
        <begin position="458"/>
        <end position="478"/>
    </location>
</feature>
<feature type="compositionally biased region" description="Basic and acidic residues" evidence="1">
    <location>
        <begin position="404"/>
        <end position="413"/>
    </location>
</feature>
<feature type="region of interest" description="Disordered" evidence="1">
    <location>
        <begin position="370"/>
        <end position="390"/>
    </location>
</feature>
<feature type="compositionally biased region" description="Low complexity" evidence="1">
    <location>
        <begin position="52"/>
        <end position="63"/>
    </location>
</feature>
<dbReference type="OrthoDB" id="200051at2759"/>
<feature type="transmembrane region" description="Helical" evidence="2">
    <location>
        <begin position="6"/>
        <end position="27"/>
    </location>
</feature>
<reference evidence="3" key="2">
    <citation type="submission" date="2021-04" db="EMBL/GenBank/DDBJ databases">
        <authorList>
            <person name="Podell S."/>
        </authorList>
    </citation>
    <scope>NUCLEOTIDE SEQUENCE</scope>
    <source>
        <strain evidence="3">Hildebrandi</strain>
    </source>
</reference>
<keyword evidence="5" id="KW-1185">Reference proteome</keyword>
<accession>A0A9K3PCG6</accession>
<keyword evidence="2" id="KW-0812">Transmembrane</keyword>
<keyword evidence="2" id="KW-0472">Membrane</keyword>
<feature type="compositionally biased region" description="Polar residues" evidence="1">
    <location>
        <begin position="479"/>
        <end position="493"/>
    </location>
</feature>
<comment type="caution">
    <text evidence="3">The sequence shown here is derived from an EMBL/GenBank/DDBJ whole genome shotgun (WGS) entry which is preliminary data.</text>
</comment>
<evidence type="ECO:0000256" key="2">
    <source>
        <dbReference type="SAM" id="Phobius"/>
    </source>
</evidence>
<evidence type="ECO:0000313" key="3">
    <source>
        <dbReference type="EMBL" id="KAG7342612.1"/>
    </source>
</evidence>
<dbReference type="EMBL" id="JAGRRH010000003">
    <property type="protein sequence ID" value="KAG7371715.1"/>
    <property type="molecule type" value="Genomic_DNA"/>
</dbReference>
<evidence type="ECO:0000313" key="5">
    <source>
        <dbReference type="Proteomes" id="UP000693970"/>
    </source>
</evidence>
<dbReference type="AlphaFoldDB" id="A0A9K3PCG6"/>
<gene>
    <name evidence="4" type="ORF">IV203_017857</name>
    <name evidence="3" type="ORF">IV203_020556</name>
</gene>